<evidence type="ECO:0000313" key="6">
    <source>
        <dbReference type="EMBL" id="GAP90289.2"/>
    </source>
</evidence>
<dbReference type="SUPFAM" id="SSF47095">
    <property type="entry name" value="HMG-box"/>
    <property type="match status" value="1"/>
</dbReference>
<dbReference type="GO" id="GO:0000978">
    <property type="term" value="F:RNA polymerase II cis-regulatory region sequence-specific DNA binding"/>
    <property type="evidence" value="ECO:0007669"/>
    <property type="project" value="TreeGrafter"/>
</dbReference>
<name>A0A1W2TPF8_ROSNE</name>
<evidence type="ECO:0000256" key="1">
    <source>
        <dbReference type="ARBA" id="ARBA00023125"/>
    </source>
</evidence>
<feature type="domain" description="HMG box" evidence="5">
    <location>
        <begin position="269"/>
        <end position="359"/>
    </location>
</feature>
<keyword evidence="1 3" id="KW-0238">DNA-binding</keyword>
<evidence type="ECO:0000256" key="4">
    <source>
        <dbReference type="SAM" id="MobiDB-lite"/>
    </source>
</evidence>
<feature type="compositionally biased region" description="Gly residues" evidence="4">
    <location>
        <begin position="710"/>
        <end position="721"/>
    </location>
</feature>
<gene>
    <name evidence="6" type="ORF">SAMD00023353_4600380</name>
</gene>
<dbReference type="PANTHER" id="PTHR45789:SF2">
    <property type="entry name" value="FI18025P1"/>
    <property type="match status" value="1"/>
</dbReference>
<evidence type="ECO:0000256" key="2">
    <source>
        <dbReference type="ARBA" id="ARBA00023242"/>
    </source>
</evidence>
<feature type="DNA-binding region" description="HMG box" evidence="3">
    <location>
        <begin position="269"/>
        <end position="359"/>
    </location>
</feature>
<dbReference type="OrthoDB" id="2307332at2759"/>
<dbReference type="PANTHER" id="PTHR45789">
    <property type="entry name" value="FI18025P1"/>
    <property type="match status" value="1"/>
</dbReference>
<dbReference type="EMBL" id="DF977491">
    <property type="protein sequence ID" value="GAP90289.2"/>
    <property type="molecule type" value="Genomic_DNA"/>
</dbReference>
<dbReference type="PROSITE" id="PS50118">
    <property type="entry name" value="HMG_BOX_2"/>
    <property type="match status" value="1"/>
</dbReference>
<dbReference type="InterPro" id="IPR051356">
    <property type="entry name" value="SOX/SOX-like_TF"/>
</dbReference>
<feature type="compositionally biased region" description="Basic residues" evidence="4">
    <location>
        <begin position="203"/>
        <end position="212"/>
    </location>
</feature>
<dbReference type="Proteomes" id="UP000054516">
    <property type="component" value="Unassembled WGS sequence"/>
</dbReference>
<feature type="compositionally biased region" description="Low complexity" evidence="4">
    <location>
        <begin position="103"/>
        <end position="112"/>
    </location>
</feature>
<evidence type="ECO:0000256" key="3">
    <source>
        <dbReference type="PROSITE-ProRule" id="PRU00267"/>
    </source>
</evidence>
<keyword evidence="2 3" id="KW-0539">Nucleus</keyword>
<evidence type="ECO:0000313" key="7">
    <source>
        <dbReference type="Proteomes" id="UP000054516"/>
    </source>
</evidence>
<dbReference type="CDD" id="cd01389">
    <property type="entry name" value="HMG-box_ROX1-like"/>
    <property type="match status" value="1"/>
</dbReference>
<feature type="region of interest" description="Disordered" evidence="4">
    <location>
        <begin position="540"/>
        <end position="572"/>
    </location>
</feature>
<proteinExistence type="predicted"/>
<organism evidence="6">
    <name type="scientific">Rosellinia necatrix</name>
    <name type="common">White root-rot fungus</name>
    <dbReference type="NCBI Taxonomy" id="77044"/>
    <lineage>
        <taxon>Eukaryota</taxon>
        <taxon>Fungi</taxon>
        <taxon>Dikarya</taxon>
        <taxon>Ascomycota</taxon>
        <taxon>Pezizomycotina</taxon>
        <taxon>Sordariomycetes</taxon>
        <taxon>Xylariomycetidae</taxon>
        <taxon>Xylariales</taxon>
        <taxon>Xylariaceae</taxon>
        <taxon>Rosellinia</taxon>
    </lineage>
</organism>
<dbReference type="Gene3D" id="1.10.30.10">
    <property type="entry name" value="High mobility group box domain"/>
    <property type="match status" value="1"/>
</dbReference>
<dbReference type="InterPro" id="IPR036910">
    <property type="entry name" value="HMG_box_dom_sf"/>
</dbReference>
<feature type="region of interest" description="Disordered" evidence="4">
    <location>
        <begin position="186"/>
        <end position="221"/>
    </location>
</feature>
<keyword evidence="7" id="KW-1185">Reference proteome</keyword>
<accession>A0A1W2TPF8</accession>
<dbReference type="InterPro" id="IPR009071">
    <property type="entry name" value="HMG_box_dom"/>
</dbReference>
<reference evidence="6" key="1">
    <citation type="submission" date="2016-03" db="EMBL/GenBank/DDBJ databases">
        <title>Draft genome sequence of Rosellinia necatrix.</title>
        <authorList>
            <person name="Kanematsu S."/>
        </authorList>
    </citation>
    <scope>NUCLEOTIDE SEQUENCE [LARGE SCALE GENOMIC DNA]</scope>
    <source>
        <strain evidence="6">W97</strain>
    </source>
</reference>
<feature type="region of interest" description="Disordered" evidence="4">
    <location>
        <begin position="1"/>
        <end position="173"/>
    </location>
</feature>
<feature type="compositionally biased region" description="Polar residues" evidence="4">
    <location>
        <begin position="56"/>
        <end position="82"/>
    </location>
</feature>
<dbReference type="GO" id="GO:0005634">
    <property type="term" value="C:nucleus"/>
    <property type="evidence" value="ECO:0007669"/>
    <property type="project" value="UniProtKB-UniRule"/>
</dbReference>
<feature type="compositionally biased region" description="Gly residues" evidence="4">
    <location>
        <begin position="371"/>
        <end position="401"/>
    </location>
</feature>
<dbReference type="STRING" id="77044.A0A1W2TPF8"/>
<feature type="region of interest" description="Disordered" evidence="4">
    <location>
        <begin position="707"/>
        <end position="736"/>
    </location>
</feature>
<feature type="compositionally biased region" description="Polar residues" evidence="4">
    <location>
        <begin position="25"/>
        <end position="40"/>
    </location>
</feature>
<feature type="compositionally biased region" description="Low complexity" evidence="4">
    <location>
        <begin position="41"/>
        <end position="55"/>
    </location>
</feature>
<sequence>MAKSDPPSPALSGILSRTDDALHSGFQQLIQHNETSTPYIQQEQHQQQQQQQQQQPVDINSHMGSNPHSRYSSPGPQTNTMPTYDHHTPIHHASPYPAPPPYRGGYHAAYPVDPSPYPPLPDVGSSTVGFPGPAGHAHAHAHDGTDGPRAAQTSHNAYSTPATSPPTPVQADGITTRSGRAIMRPATAAAAAAAPSRVERAQPKPRSKKRKRAVGDAYPEPSGIALEDPLSELVKAIAADVTDTDIEAYVGRSPEERRREVAQSKNGKVKRPMNAFMLYRKAYQNRTKEWKRLDDIRRREESAAAAGDGRPEKGHDNHQVISQVCGLSWNIEPQQLRDQYDEWAKIERNNHKLAFPDYKFAPAKSKTKKPAGGGGGGGGGGGPGGGGGGGGGSGRGGGGGGDSDDDNASNLDAYDFHEWGPGSGPPSRSQTRSARFADPDADYGLPQGGYPHSVYTSPSPGMQAARLPAAYGAQAGMRGGHHMAAHQSSFPYPNPGKPRPGDYGSTLAHGNQYYHTGAEPLPQQHQQQQHGYSQQQMLYHQQQQQHHHHHYGGGVQYGVHPSHPQHHHHQPYQGVPTYVESAYVNRAASPAASFHNLDHAVYGDILNAASYVPQVVHSHTAIPPPHQHLQNQIDPSLMPAHQGPGAGGGPTAHEVAYDTLGLLGLGPGGDIAGDGLASYQLDQNVAGGEHLGSPHPQQFEQAFDASSVEVGGGGGGGGSAGVGDDAAPQAADDKVGSTDWETALGAGTEFHLEDIDQILGTTDSPGG</sequence>
<feature type="region of interest" description="Disordered" evidence="4">
    <location>
        <begin position="357"/>
        <end position="449"/>
    </location>
</feature>
<protein>
    <submittedName>
        <fullName evidence="6">Putative hmg box protein</fullName>
    </submittedName>
</protein>
<dbReference type="AlphaFoldDB" id="A0A1W2TPF8"/>
<dbReference type="GO" id="GO:0000981">
    <property type="term" value="F:DNA-binding transcription factor activity, RNA polymerase II-specific"/>
    <property type="evidence" value="ECO:0007669"/>
    <property type="project" value="TreeGrafter"/>
</dbReference>
<evidence type="ECO:0000259" key="5">
    <source>
        <dbReference type="PROSITE" id="PS50118"/>
    </source>
</evidence>